<evidence type="ECO:0000256" key="2">
    <source>
        <dbReference type="ARBA" id="ARBA00037999"/>
    </source>
</evidence>
<dbReference type="InterPro" id="IPR015424">
    <property type="entry name" value="PyrdxlP-dep_Trfase"/>
</dbReference>
<evidence type="ECO:0000256" key="3">
    <source>
        <dbReference type="PIRSR" id="PIRSR000390-1"/>
    </source>
</evidence>
<comment type="caution">
    <text evidence="6">The sequence shown here is derived from an EMBL/GenBank/DDBJ whole genome shotgun (WGS) entry which is preliminary data.</text>
</comment>
<dbReference type="PIRSF" id="PIRSF000390">
    <property type="entry name" value="PLP_StrS"/>
    <property type="match status" value="1"/>
</dbReference>
<dbReference type="AlphaFoldDB" id="A0A7C9TKB2"/>
<evidence type="ECO:0000313" key="6">
    <source>
        <dbReference type="EMBL" id="NDY92601.1"/>
    </source>
</evidence>
<organism evidence="6 7">
    <name type="scientific">Ideonella livida</name>
    <dbReference type="NCBI Taxonomy" id="2707176"/>
    <lineage>
        <taxon>Bacteria</taxon>
        <taxon>Pseudomonadati</taxon>
        <taxon>Pseudomonadota</taxon>
        <taxon>Betaproteobacteria</taxon>
        <taxon>Burkholderiales</taxon>
        <taxon>Sphaerotilaceae</taxon>
        <taxon>Ideonella</taxon>
    </lineage>
</organism>
<reference evidence="6 7" key="1">
    <citation type="submission" date="2020-02" db="EMBL/GenBank/DDBJ databases">
        <title>Ideonella bacterium strain TBM-1.</title>
        <authorList>
            <person name="Chen W.-M."/>
        </authorList>
    </citation>
    <scope>NUCLEOTIDE SEQUENCE [LARGE SCALE GENOMIC DNA]</scope>
    <source>
        <strain evidence="6 7">TBM-1</strain>
    </source>
</reference>
<evidence type="ECO:0000256" key="5">
    <source>
        <dbReference type="RuleBase" id="RU004508"/>
    </source>
</evidence>
<gene>
    <name evidence="6" type="ORF">G3A44_15535</name>
</gene>
<dbReference type="SUPFAM" id="SSF53383">
    <property type="entry name" value="PLP-dependent transferases"/>
    <property type="match status" value="1"/>
</dbReference>
<keyword evidence="6" id="KW-0032">Aminotransferase</keyword>
<proteinExistence type="inferred from homology"/>
<dbReference type="GO" id="GO:0008483">
    <property type="term" value="F:transaminase activity"/>
    <property type="evidence" value="ECO:0007669"/>
    <property type="project" value="UniProtKB-KW"/>
</dbReference>
<name>A0A7C9TKB2_9BURK</name>
<evidence type="ECO:0000256" key="1">
    <source>
        <dbReference type="ARBA" id="ARBA00022898"/>
    </source>
</evidence>
<dbReference type="InterPro" id="IPR000653">
    <property type="entry name" value="DegT/StrS_aminotransferase"/>
</dbReference>
<dbReference type="PANTHER" id="PTHR30244">
    <property type="entry name" value="TRANSAMINASE"/>
    <property type="match status" value="1"/>
</dbReference>
<sequence>MQFIDLQAQYAALKGEINAAIQRVLDHGQYIMGPEVAQVEQALAAFVGVKHCITVASGTEALLIALMALELQPGDEVITTPFTFAATAEVIALLGGVPVFVDVQPDTCNLDPAWIEAAITPRTRAIMPVSLYGQVADLAEVNAIAARHGLAVIEDAAQSFGATYQGRRSCGLSTFGATSFFPSKPLGCYGDGGALFTDDDRLAQAAREIRVHGQSARYTHTRVGVGGRMDTLQCAVVLAKLPRFEWELARRRALGERYARLIDHHGAGLPLQRLAVRADRDCVWGQYTVILSPGVDRAAVQARLKDVGIPTAVHYPRALHQQAAYARFAPAGGCPVAEGLAARVMSLPMSPDLAEADQERVVAALARALAPAVG</sequence>
<dbReference type="PANTHER" id="PTHR30244:SF42">
    <property type="entry name" value="UDP-2-ACETAMIDO-2-DEOXY-3-OXO-D-GLUCURONATE AMINOTRANSFERASE"/>
    <property type="match status" value="1"/>
</dbReference>
<feature type="active site" description="Proton acceptor" evidence="3">
    <location>
        <position position="184"/>
    </location>
</feature>
<dbReference type="CDD" id="cd00616">
    <property type="entry name" value="AHBA_syn"/>
    <property type="match status" value="1"/>
</dbReference>
<comment type="similarity">
    <text evidence="2 5">Belongs to the DegT/DnrJ/EryC1 family.</text>
</comment>
<keyword evidence="1 4" id="KW-0663">Pyridoxal phosphate</keyword>
<dbReference type="InterPro" id="IPR015421">
    <property type="entry name" value="PyrdxlP-dep_Trfase_major"/>
</dbReference>
<accession>A0A7C9TKB2</accession>
<dbReference type="EMBL" id="JAAGOH010000019">
    <property type="protein sequence ID" value="NDY92601.1"/>
    <property type="molecule type" value="Genomic_DNA"/>
</dbReference>
<protein>
    <submittedName>
        <fullName evidence="6">DegT/DnrJ/EryC1/StrS family aminotransferase</fullName>
    </submittedName>
</protein>
<evidence type="ECO:0000256" key="4">
    <source>
        <dbReference type="PIRSR" id="PIRSR000390-2"/>
    </source>
</evidence>
<dbReference type="RefSeq" id="WP_163458621.1">
    <property type="nucleotide sequence ID" value="NZ_JAAGOH010000019.1"/>
</dbReference>
<dbReference type="InterPro" id="IPR015422">
    <property type="entry name" value="PyrdxlP-dep_Trfase_small"/>
</dbReference>
<evidence type="ECO:0000313" key="7">
    <source>
        <dbReference type="Proteomes" id="UP000484255"/>
    </source>
</evidence>
<keyword evidence="6" id="KW-0808">Transferase</keyword>
<dbReference type="Pfam" id="PF01041">
    <property type="entry name" value="DegT_DnrJ_EryC1"/>
    <property type="match status" value="1"/>
</dbReference>
<dbReference type="Gene3D" id="3.40.640.10">
    <property type="entry name" value="Type I PLP-dependent aspartate aminotransferase-like (Major domain)"/>
    <property type="match status" value="1"/>
</dbReference>
<keyword evidence="7" id="KW-1185">Reference proteome</keyword>
<dbReference type="GO" id="GO:0000271">
    <property type="term" value="P:polysaccharide biosynthetic process"/>
    <property type="evidence" value="ECO:0007669"/>
    <property type="project" value="TreeGrafter"/>
</dbReference>
<dbReference type="GO" id="GO:0030170">
    <property type="term" value="F:pyridoxal phosphate binding"/>
    <property type="evidence" value="ECO:0007669"/>
    <property type="project" value="TreeGrafter"/>
</dbReference>
<feature type="modified residue" description="N6-(pyridoxal phosphate)lysine" evidence="4">
    <location>
        <position position="184"/>
    </location>
</feature>
<dbReference type="FunFam" id="3.40.640.10:FF:000089">
    <property type="entry name" value="Aminotransferase, DegT/DnrJ/EryC1/StrS family"/>
    <property type="match status" value="1"/>
</dbReference>
<dbReference type="Gene3D" id="3.90.1150.10">
    <property type="entry name" value="Aspartate Aminotransferase, domain 1"/>
    <property type="match status" value="1"/>
</dbReference>
<dbReference type="Proteomes" id="UP000484255">
    <property type="component" value="Unassembled WGS sequence"/>
</dbReference>